<evidence type="ECO:0000256" key="2">
    <source>
        <dbReference type="ARBA" id="ARBA00022525"/>
    </source>
</evidence>
<dbReference type="InterPro" id="IPR052065">
    <property type="entry name" value="Compl_asym_regulator"/>
</dbReference>
<sequence>MRTVMHIIILLVLVLHVQQTVSNLVQCYGTFHPTDGTCSNIMGKVPQDDCCMNPVYGFQDEDGVCKSCRHASWTTWSPWSLCSVSCTEGVRQRRRACYGIGECPDPHLLGEIQTDPCEDISCCPENGAWSEWSPWQPCSVTCEKGLKKRKRTCSNPPPKCGGVCHGNSEETENCDTGIVCPTHGGWSAWGNWGACAGTCEVEGISPPQQERYRTCTNPPPSVVPRGSDCPGSSTDSLYCSGLPFCSVNGNWGAWSEASDCSVTCGVGLQTQHRKCDNPAPKYGGQGCPGENTKKLLCTIPKNCPANGEWSEWSAWYSCISPNQRQITCKNRMGRRRRLRDCLGREYGGAFCDGESVEFERCYDIEGCKAGPDQQIPRALWSEWSKWSYCKPDCGVSSRQTRKRVCIPDISKYSEPNMELFAGNPDINCPSLAETKETRPCLNLPPC</sequence>
<dbReference type="PRINTS" id="PR01705">
    <property type="entry name" value="TSP1REPEAT"/>
</dbReference>
<dbReference type="Gene3D" id="2.20.100.10">
    <property type="entry name" value="Thrombospondin type-1 (TSP1) repeat"/>
    <property type="match status" value="6"/>
</dbReference>
<keyword evidence="2" id="KW-0964">Secreted</keyword>
<dbReference type="PROSITE" id="PS50092">
    <property type="entry name" value="TSP1"/>
    <property type="match status" value="6"/>
</dbReference>
<dbReference type="KEGG" id="ipu:108266027"/>
<feature type="chain" id="PRO_5012587438" evidence="6">
    <location>
        <begin position="23"/>
        <end position="446"/>
    </location>
</feature>
<organism evidence="7 8">
    <name type="scientific">Ictalurus punctatus</name>
    <name type="common">Channel catfish</name>
    <name type="synonym">Silurus punctatus</name>
    <dbReference type="NCBI Taxonomy" id="7998"/>
    <lineage>
        <taxon>Eukaryota</taxon>
        <taxon>Metazoa</taxon>
        <taxon>Chordata</taxon>
        <taxon>Craniata</taxon>
        <taxon>Vertebrata</taxon>
        <taxon>Euteleostomi</taxon>
        <taxon>Actinopterygii</taxon>
        <taxon>Neopterygii</taxon>
        <taxon>Teleostei</taxon>
        <taxon>Ostariophysi</taxon>
        <taxon>Siluriformes</taxon>
        <taxon>Ictaluridae</taxon>
        <taxon>Ictalurus</taxon>
    </lineage>
</organism>
<keyword evidence="4" id="KW-0677">Repeat</keyword>
<reference evidence="7" key="1">
    <citation type="journal article" date="2016" name="Nat. Commun.">
        <title>The channel catfish genome sequence provides insights into the evolution of scale formation in teleosts.</title>
        <authorList>
            <person name="Liu Z."/>
            <person name="Liu S."/>
            <person name="Yao J."/>
            <person name="Bao L."/>
            <person name="Zhang J."/>
            <person name="Li Y."/>
            <person name="Jiang C."/>
            <person name="Sun L."/>
            <person name="Wang R."/>
            <person name="Zhang Y."/>
            <person name="Zhou T."/>
            <person name="Zeng Q."/>
            <person name="Fu Q."/>
            <person name="Gao S."/>
            <person name="Li N."/>
            <person name="Koren S."/>
            <person name="Jiang Y."/>
            <person name="Zimin A."/>
            <person name="Xu P."/>
            <person name="Phillippy A.M."/>
            <person name="Geng X."/>
            <person name="Song L."/>
            <person name="Sun F."/>
            <person name="Li C."/>
            <person name="Wang X."/>
            <person name="Chen A."/>
            <person name="Jin Y."/>
            <person name="Yuan Z."/>
            <person name="Yang Y."/>
            <person name="Tan S."/>
            <person name="Peatman E."/>
            <person name="Lu J."/>
            <person name="Qin Z."/>
            <person name="Dunham R."/>
            <person name="Li Z."/>
            <person name="Sonstegard T."/>
            <person name="Feng J."/>
            <person name="Danzmann R.G."/>
            <person name="Schroeder S."/>
            <person name="Scheffler B."/>
            <person name="Duke M.V."/>
            <person name="Ballard L."/>
            <person name="Kucuktas H."/>
            <person name="Kaltenboeck L."/>
            <person name="Liu H."/>
            <person name="Armbruster J."/>
            <person name="Xie Y."/>
            <person name="Kirby M.L."/>
            <person name="Tian Y."/>
            <person name="Flanagan M.E."/>
            <person name="Mu W."/>
            <person name="Waldbieser G.C."/>
        </authorList>
    </citation>
    <scope>NUCLEOTIDE SEQUENCE [LARGE SCALE GENOMIC DNA]</scope>
    <source>
        <strain evidence="7">SDA103</strain>
    </source>
</reference>
<dbReference type="RefSeq" id="XP_017324454.1">
    <property type="nucleotide sequence ID" value="XM_017468965.3"/>
</dbReference>
<evidence type="ECO:0000256" key="3">
    <source>
        <dbReference type="ARBA" id="ARBA00022729"/>
    </source>
</evidence>
<evidence type="ECO:0000256" key="6">
    <source>
        <dbReference type="SAM" id="SignalP"/>
    </source>
</evidence>
<comment type="subcellular location">
    <subcellularLocation>
        <location evidence="1">Secreted</location>
    </subcellularLocation>
</comment>
<dbReference type="InterPro" id="IPR036383">
    <property type="entry name" value="TSP1_rpt_sf"/>
</dbReference>
<dbReference type="PANTHER" id="PTHR22906">
    <property type="entry name" value="PROPERDIN"/>
    <property type="match status" value="1"/>
</dbReference>
<dbReference type="Pfam" id="PF22195">
    <property type="entry name" value="TSP1_CFP_C"/>
    <property type="match status" value="1"/>
</dbReference>
<keyword evidence="3 6" id="KW-0732">Signal</keyword>
<dbReference type="FunFam" id="2.20.100.10:FF:000001">
    <property type="entry name" value="semaphorin-5A isoform X1"/>
    <property type="match status" value="2"/>
</dbReference>
<evidence type="ECO:0000313" key="8">
    <source>
        <dbReference type="RefSeq" id="XP_017324454.1"/>
    </source>
</evidence>
<evidence type="ECO:0000256" key="1">
    <source>
        <dbReference type="ARBA" id="ARBA00004613"/>
    </source>
</evidence>
<evidence type="ECO:0000313" key="7">
    <source>
        <dbReference type="Proteomes" id="UP000221080"/>
    </source>
</evidence>
<dbReference type="InterPro" id="IPR049536">
    <property type="entry name" value="CFP_TSR-0"/>
</dbReference>
<evidence type="ECO:0000256" key="4">
    <source>
        <dbReference type="ARBA" id="ARBA00022737"/>
    </source>
</evidence>
<dbReference type="STRING" id="7998.ENSIPUP00000000968"/>
<dbReference type="InterPro" id="IPR000884">
    <property type="entry name" value="TSP1_rpt"/>
</dbReference>
<dbReference type="InterPro" id="IPR054019">
    <property type="entry name" value="CFP_TSR_C"/>
</dbReference>
<dbReference type="Pfam" id="PF00090">
    <property type="entry name" value="TSP_1"/>
    <property type="match status" value="5"/>
</dbReference>
<dbReference type="Pfam" id="PF18487">
    <property type="entry name" value="TSR"/>
    <property type="match status" value="1"/>
</dbReference>
<keyword evidence="5" id="KW-1015">Disulfide bond</keyword>
<dbReference type="GeneID" id="108266027"/>
<feature type="signal peptide" evidence="6">
    <location>
        <begin position="1"/>
        <end position="22"/>
    </location>
</feature>
<reference evidence="8" key="2">
    <citation type="submission" date="2025-08" db="UniProtKB">
        <authorList>
            <consortium name="RefSeq"/>
        </authorList>
    </citation>
    <scope>IDENTIFICATION</scope>
    <source>
        <tissue evidence="8">Blood</tissue>
    </source>
</reference>
<dbReference type="PANTHER" id="PTHR22906:SF43">
    <property type="entry name" value="PROPERDIN"/>
    <property type="match status" value="1"/>
</dbReference>
<gene>
    <name evidence="8" type="primary">LOC108266027</name>
</gene>
<dbReference type="OMA" id="CQACRSP"/>
<evidence type="ECO:0000256" key="5">
    <source>
        <dbReference type="ARBA" id="ARBA00023157"/>
    </source>
</evidence>
<dbReference type="SMART" id="SM00209">
    <property type="entry name" value="TSP1"/>
    <property type="match status" value="6"/>
</dbReference>
<dbReference type="OrthoDB" id="446173at2759"/>
<accession>A0A2D0R1N1</accession>
<name>A0A2D0R1N1_ICTPU</name>
<protein>
    <submittedName>
        <fullName evidence="8">Properdin isoform X1</fullName>
    </submittedName>
</protein>
<keyword evidence="7" id="KW-1185">Reference proteome</keyword>
<dbReference type="SUPFAM" id="SSF82895">
    <property type="entry name" value="TSP-1 type 1 repeat"/>
    <property type="match status" value="6"/>
</dbReference>
<proteinExistence type="predicted"/>
<dbReference type="AlphaFoldDB" id="A0A2D0R1N1"/>
<dbReference type="Proteomes" id="UP000221080">
    <property type="component" value="Chromosome 5"/>
</dbReference>